<evidence type="ECO:0000313" key="2">
    <source>
        <dbReference type="EMBL" id="RRH72301.1"/>
    </source>
</evidence>
<dbReference type="Pfam" id="PF00982">
    <property type="entry name" value="Glyco_transf_20"/>
    <property type="match status" value="1"/>
</dbReference>
<dbReference type="Proteomes" id="UP000282125">
    <property type="component" value="Unassembled WGS sequence"/>
</dbReference>
<comment type="similarity">
    <text evidence="1">Belongs to the glycosyltransferase 20 family.</text>
</comment>
<dbReference type="GO" id="GO:0003825">
    <property type="term" value="F:alpha,alpha-trehalose-phosphate synthase (UDP-forming) activity"/>
    <property type="evidence" value="ECO:0007669"/>
    <property type="project" value="TreeGrafter"/>
</dbReference>
<dbReference type="RefSeq" id="WP_124965918.1">
    <property type="nucleotide sequence ID" value="NZ_RRAZ01000025.1"/>
</dbReference>
<sequence length="464" mass="51181">MSRLIVVSNRVPQPGAPSTGGLAVALRAALEAEGGIWMGWSGKTCPDDEDPGFTLHQNGAITWALSDLTERDLAEYYQGFANSALWPLFHYRLGLTEFARGDSAGYHRVNRLFAERLAGMVRPGDLTWVHDYHLLPLGSELRTRGISGRIGYFHHIPWPSPDVFLALPGAERLLQAMTAYDLIGFQTAVDAQNFEACLLRALPARRQGADMVCGTRRFRVGAFPISIDTAGFERRAAQAAGEPTLRRMRASLTGQRLLIGVDRLDYTKGIPERIGGFRRYLSDYPDQAGQVSFLQIAPRSRSDVEQYEALEREIATLAGQLAGEWGRLDWTPLRYVNRAFGQNVLAGLYRQADVALVTPLRDGMNLVAKEFVASQDPGNPGALVLSRFAGAVQELGNGAIVVNPYDQEAIAQAISRALAMPLPERQSRHTAMMRSLRANTVFDWCRTYLTALEGHEMGLEKLPA</sequence>
<keyword evidence="3" id="KW-1185">Reference proteome</keyword>
<gene>
    <name evidence="2" type="ORF">EG244_15070</name>
</gene>
<dbReference type="OrthoDB" id="9815690at2"/>
<protein>
    <submittedName>
        <fullName evidence="2">Trehalose-6-phosphate synthase</fullName>
    </submittedName>
</protein>
<dbReference type="Gene3D" id="3.40.50.2000">
    <property type="entry name" value="Glycogen Phosphorylase B"/>
    <property type="match status" value="2"/>
</dbReference>
<dbReference type="GO" id="GO:0005992">
    <property type="term" value="P:trehalose biosynthetic process"/>
    <property type="evidence" value="ECO:0007669"/>
    <property type="project" value="InterPro"/>
</dbReference>
<dbReference type="AlphaFoldDB" id="A0A3P3DDE9"/>
<evidence type="ECO:0000313" key="3">
    <source>
        <dbReference type="Proteomes" id="UP000282125"/>
    </source>
</evidence>
<comment type="caution">
    <text evidence="2">The sequence shown here is derived from an EMBL/GenBank/DDBJ whole genome shotgun (WGS) entry which is preliminary data.</text>
</comment>
<dbReference type="CDD" id="cd03788">
    <property type="entry name" value="GT20_TPS"/>
    <property type="match status" value="1"/>
</dbReference>
<reference evidence="2 3" key="1">
    <citation type="submission" date="2018-11" db="EMBL/GenBank/DDBJ databases">
        <title>Gemmobacter sp. nov., YIM 102744-1 draft genome.</title>
        <authorList>
            <person name="Li G."/>
            <person name="Jiang Y."/>
        </authorList>
    </citation>
    <scope>NUCLEOTIDE SEQUENCE [LARGE SCALE GENOMIC DNA]</scope>
    <source>
        <strain evidence="2 3">YIM 102744-1</strain>
    </source>
</reference>
<dbReference type="EMBL" id="RRAZ01000025">
    <property type="protein sequence ID" value="RRH72301.1"/>
    <property type="molecule type" value="Genomic_DNA"/>
</dbReference>
<organism evidence="2 3">
    <name type="scientific">Falsigemmobacter faecalis</name>
    <dbReference type="NCBI Taxonomy" id="2488730"/>
    <lineage>
        <taxon>Bacteria</taxon>
        <taxon>Pseudomonadati</taxon>
        <taxon>Pseudomonadota</taxon>
        <taxon>Alphaproteobacteria</taxon>
        <taxon>Rhodobacterales</taxon>
        <taxon>Paracoccaceae</taxon>
        <taxon>Falsigemmobacter</taxon>
    </lineage>
</organism>
<dbReference type="PANTHER" id="PTHR10788:SF106">
    <property type="entry name" value="BCDNA.GH08860"/>
    <property type="match status" value="1"/>
</dbReference>
<proteinExistence type="inferred from homology"/>
<accession>A0A3P3DDE9</accession>
<dbReference type="SUPFAM" id="SSF53756">
    <property type="entry name" value="UDP-Glycosyltransferase/glycogen phosphorylase"/>
    <property type="match status" value="1"/>
</dbReference>
<evidence type="ECO:0000256" key="1">
    <source>
        <dbReference type="ARBA" id="ARBA00008799"/>
    </source>
</evidence>
<dbReference type="PANTHER" id="PTHR10788">
    <property type="entry name" value="TREHALOSE-6-PHOSPHATE SYNTHASE"/>
    <property type="match status" value="1"/>
</dbReference>
<name>A0A3P3DDE9_9RHOB</name>
<dbReference type="InterPro" id="IPR001830">
    <property type="entry name" value="Glyco_trans_20"/>
</dbReference>